<evidence type="ECO:0000256" key="6">
    <source>
        <dbReference type="ARBA" id="ARBA00034125"/>
    </source>
</evidence>
<evidence type="ECO:0000259" key="8">
    <source>
        <dbReference type="Pfam" id="PF06738"/>
    </source>
</evidence>
<name>A0A1H4P6W8_9MICC</name>
<evidence type="ECO:0000313" key="9">
    <source>
        <dbReference type="EMBL" id="SEC03014.1"/>
    </source>
</evidence>
<feature type="transmembrane region" description="Helical" evidence="7">
    <location>
        <begin position="144"/>
        <end position="163"/>
    </location>
</feature>
<gene>
    <name evidence="9" type="ORF">SAMN04489745_1886</name>
</gene>
<dbReference type="GO" id="GO:0022857">
    <property type="term" value="F:transmembrane transporter activity"/>
    <property type="evidence" value="ECO:0007669"/>
    <property type="project" value="InterPro"/>
</dbReference>
<evidence type="ECO:0000256" key="5">
    <source>
        <dbReference type="ARBA" id="ARBA00023136"/>
    </source>
</evidence>
<feature type="transmembrane region" description="Helical" evidence="7">
    <location>
        <begin position="258"/>
        <end position="280"/>
    </location>
</feature>
<feature type="transmembrane region" description="Helical" evidence="7">
    <location>
        <begin position="324"/>
        <end position="343"/>
    </location>
</feature>
<evidence type="ECO:0000256" key="7">
    <source>
        <dbReference type="SAM" id="Phobius"/>
    </source>
</evidence>
<evidence type="ECO:0000256" key="1">
    <source>
        <dbReference type="ARBA" id="ARBA00004651"/>
    </source>
</evidence>
<feature type="transmembrane region" description="Helical" evidence="7">
    <location>
        <begin position="411"/>
        <end position="432"/>
    </location>
</feature>
<reference evidence="9 10" key="1">
    <citation type="submission" date="2016-10" db="EMBL/GenBank/DDBJ databases">
        <authorList>
            <person name="de Groot N.N."/>
        </authorList>
    </citation>
    <scope>NUCLEOTIDE SEQUENCE [LARGE SCALE GENOMIC DNA]</scope>
    <source>
        <strain evidence="9 10">DSM 10495</strain>
    </source>
</reference>
<keyword evidence="5 7" id="KW-0472">Membrane</keyword>
<feature type="transmembrane region" description="Helical" evidence="7">
    <location>
        <begin position="349"/>
        <end position="369"/>
    </location>
</feature>
<evidence type="ECO:0000256" key="3">
    <source>
        <dbReference type="ARBA" id="ARBA00022692"/>
    </source>
</evidence>
<comment type="similarity">
    <text evidence="6">Belongs to the ThrE exporter (TC 2.A.79) family.</text>
</comment>
<dbReference type="AlphaFoldDB" id="A0A1H4P6W8"/>
<feature type="transmembrane region" description="Helical" evidence="7">
    <location>
        <begin position="197"/>
        <end position="219"/>
    </location>
</feature>
<evidence type="ECO:0000256" key="4">
    <source>
        <dbReference type="ARBA" id="ARBA00022989"/>
    </source>
</evidence>
<accession>A0A1H4P6W8</accession>
<feature type="transmembrane region" description="Helical" evidence="7">
    <location>
        <begin position="376"/>
        <end position="399"/>
    </location>
</feature>
<feature type="transmembrane region" description="Helical" evidence="7">
    <location>
        <begin position="225"/>
        <end position="246"/>
    </location>
</feature>
<dbReference type="STRING" id="156980.SAMN04489745_1886"/>
<dbReference type="Pfam" id="PF06738">
    <property type="entry name" value="ThrE"/>
    <property type="match status" value="2"/>
</dbReference>
<dbReference type="GO" id="GO:0015744">
    <property type="term" value="P:succinate transport"/>
    <property type="evidence" value="ECO:0007669"/>
    <property type="project" value="TreeGrafter"/>
</dbReference>
<dbReference type="PANTHER" id="PTHR34390">
    <property type="entry name" value="UPF0442 PROTEIN YJJB-RELATED"/>
    <property type="match status" value="1"/>
</dbReference>
<evidence type="ECO:0000313" key="10">
    <source>
        <dbReference type="Proteomes" id="UP000182652"/>
    </source>
</evidence>
<keyword evidence="10" id="KW-1185">Reference proteome</keyword>
<evidence type="ECO:0000256" key="2">
    <source>
        <dbReference type="ARBA" id="ARBA00022475"/>
    </source>
</evidence>
<dbReference type="RefSeq" id="WP_066212057.1">
    <property type="nucleotide sequence ID" value="NZ_FNSN01000003.1"/>
</dbReference>
<organism evidence="9 10">
    <name type="scientific">Arthrobacter woluwensis</name>
    <dbReference type="NCBI Taxonomy" id="156980"/>
    <lineage>
        <taxon>Bacteria</taxon>
        <taxon>Bacillati</taxon>
        <taxon>Actinomycetota</taxon>
        <taxon>Actinomycetes</taxon>
        <taxon>Micrococcales</taxon>
        <taxon>Micrococcaceae</taxon>
        <taxon>Arthrobacter</taxon>
    </lineage>
</organism>
<comment type="subcellular location">
    <subcellularLocation>
        <location evidence="1">Cell membrane</location>
        <topology evidence="1">Multi-pass membrane protein</topology>
    </subcellularLocation>
</comment>
<dbReference type="InterPro" id="IPR010619">
    <property type="entry name" value="ThrE-like_N"/>
</dbReference>
<keyword evidence="2" id="KW-1003">Cell membrane</keyword>
<sequence length="439" mass="45070">MEAAASPSGLSAPEPAAAGLSAKKVRLRLAFLSALGHGFLESGQTTRQTEEALGRYGRELGLDGLVLNSFGRMLLLEAVTRDGATVSLSGAARSLDAIDCTRARALERLAERTVEDARTWADSAAAHGGLTAARQEVERLRDTATPWWVVTLGLTLLAFFISMQLGVSWQAWVAAALVQAVTSLVGVMIGGLRLPRLFAIAVQSCAAGAFATALVQLGFVDPVGAAAAIAVNWLLLIPLPQVIGAVTDAIEADHLSAMTRVASVAIAAGGIAIGGGFTFALGEVLGMAHPRLDALPTLPWYLVLVFSALGAVANAFANGGRLALVAPAAFLGVVTGAVNQFFLHATGLSAVWANSLSAVVLGLLSAALVKRTGYPYQVLALMGITGALLPGIPVFFGILQAMGGGDAAEHFGTAAAISLGIGTGVALGVHLARLRWRTR</sequence>
<feature type="transmembrane region" description="Helical" evidence="7">
    <location>
        <begin position="300"/>
        <end position="317"/>
    </location>
</feature>
<protein>
    <submittedName>
        <fullName evidence="9">Uncharacterized membrane protein YjjP, DUF1212 family</fullName>
    </submittedName>
</protein>
<dbReference type="GO" id="GO:0005886">
    <property type="term" value="C:plasma membrane"/>
    <property type="evidence" value="ECO:0007669"/>
    <property type="project" value="UniProtKB-SubCell"/>
</dbReference>
<feature type="domain" description="Threonine/serine exporter-like N-terminal" evidence="8">
    <location>
        <begin position="32"/>
        <end position="281"/>
    </location>
</feature>
<feature type="domain" description="Threonine/serine exporter-like N-terminal" evidence="8">
    <location>
        <begin position="288"/>
        <end position="431"/>
    </location>
</feature>
<keyword evidence="3 7" id="KW-0812">Transmembrane</keyword>
<keyword evidence="4 7" id="KW-1133">Transmembrane helix</keyword>
<proteinExistence type="inferred from homology"/>
<dbReference type="EMBL" id="FNSN01000003">
    <property type="protein sequence ID" value="SEC03014.1"/>
    <property type="molecule type" value="Genomic_DNA"/>
</dbReference>
<dbReference type="PANTHER" id="PTHR34390:SF1">
    <property type="entry name" value="SUCCINATE TRANSPORTER SUBUNIT YJJB-RELATED"/>
    <property type="match status" value="1"/>
</dbReference>
<dbReference type="Proteomes" id="UP000182652">
    <property type="component" value="Unassembled WGS sequence"/>
</dbReference>
<dbReference type="InterPro" id="IPR050539">
    <property type="entry name" value="ThrE_Dicarb/AminoAcid_Exp"/>
</dbReference>
<feature type="transmembrane region" description="Helical" evidence="7">
    <location>
        <begin position="169"/>
        <end position="190"/>
    </location>
</feature>